<dbReference type="InterPro" id="IPR051698">
    <property type="entry name" value="Transposase_11-like"/>
</dbReference>
<accession>A0A5P8K3M2</accession>
<feature type="domain" description="H repeat-associated protein N-terminal" evidence="2">
    <location>
        <begin position="19"/>
        <end position="109"/>
    </location>
</feature>
<dbReference type="PANTHER" id="PTHR30298">
    <property type="entry name" value="H REPEAT-ASSOCIATED PREDICTED TRANSPOSASE"/>
    <property type="match status" value="1"/>
</dbReference>
<dbReference type="InterPro" id="IPR032806">
    <property type="entry name" value="YbfD_N"/>
</dbReference>
<evidence type="ECO:0000259" key="1">
    <source>
        <dbReference type="Pfam" id="PF01609"/>
    </source>
</evidence>
<dbReference type="GO" id="GO:0004803">
    <property type="term" value="F:transposase activity"/>
    <property type="evidence" value="ECO:0007669"/>
    <property type="project" value="InterPro"/>
</dbReference>
<dbReference type="Proteomes" id="UP000327294">
    <property type="component" value="Chromosome"/>
</dbReference>
<sequence length="398" mass="43347">MLEKLGPLDADRIADLRPYLESVPDPRSRRGRWYSLTAILLVCACAAVCGAKSIDELAEFGERATNSLLASLGIRRHLLGWRRSPKPVTLGRVLQALDGDALDQAVGAYLADRHRITASADMPETRSRQVIAVDGKSLKGSARLDTPRRHLLSAVTHDRVATIAQVEVGAKTNEVRHFKPLLAPLDLADTVVTFDALHSVKANITWLVETKKAHYIAVIKTNQPTAHAQLAALPWTSIKVQHTAAATAHGRRESRSVKTCAIADNLGGIAFPHAHLAIRVHRRRKPTGRPETRENVYAVTSLAAHQTRPADLAAAIREHWGIENSSHYIRDVTFAEDASTIHTGTAPRAMATLRNLAIGTLKILGADNIAKTTRALRHEPERALAILGITNNPNTHGT</sequence>
<dbReference type="NCBIfam" id="NF033564">
    <property type="entry name" value="transpos_ISAs1"/>
    <property type="match status" value="1"/>
</dbReference>
<dbReference type="GO" id="GO:0003677">
    <property type="term" value="F:DNA binding"/>
    <property type="evidence" value="ECO:0007669"/>
    <property type="project" value="InterPro"/>
</dbReference>
<dbReference type="RefSeq" id="WP_152168860.1">
    <property type="nucleotide sequence ID" value="NZ_CP045096.1"/>
</dbReference>
<dbReference type="KEGG" id="sphv:F9278_15530"/>
<dbReference type="InterPro" id="IPR047647">
    <property type="entry name" value="ISAs1_transpos"/>
</dbReference>
<reference evidence="3 4" key="1">
    <citation type="submission" date="2019-10" db="EMBL/GenBank/DDBJ databases">
        <title>Streptomyces sp. strain GY16 isolated from leaves of Broussonetia papyrifera.</title>
        <authorList>
            <person name="Mo P."/>
        </authorList>
    </citation>
    <scope>NUCLEOTIDE SEQUENCE [LARGE SCALE GENOMIC DNA]</scope>
    <source>
        <strain evidence="3 4">GY16</strain>
    </source>
</reference>
<evidence type="ECO:0000259" key="2">
    <source>
        <dbReference type="Pfam" id="PF13808"/>
    </source>
</evidence>
<dbReference type="Pfam" id="PF01609">
    <property type="entry name" value="DDE_Tnp_1"/>
    <property type="match status" value="1"/>
</dbReference>
<dbReference type="GO" id="GO:0006313">
    <property type="term" value="P:DNA transposition"/>
    <property type="evidence" value="ECO:0007669"/>
    <property type="project" value="InterPro"/>
</dbReference>
<dbReference type="InterPro" id="IPR002559">
    <property type="entry name" value="Transposase_11"/>
</dbReference>
<feature type="domain" description="Transposase IS4-like" evidence="1">
    <location>
        <begin position="127"/>
        <end position="358"/>
    </location>
</feature>
<organism evidence="3 4">
    <name type="scientific">Streptomyces phaeolivaceus</name>
    <dbReference type="NCBI Taxonomy" id="2653200"/>
    <lineage>
        <taxon>Bacteria</taxon>
        <taxon>Bacillati</taxon>
        <taxon>Actinomycetota</taxon>
        <taxon>Actinomycetes</taxon>
        <taxon>Kitasatosporales</taxon>
        <taxon>Streptomycetaceae</taxon>
        <taxon>Streptomyces</taxon>
    </lineage>
</organism>
<dbReference type="Pfam" id="PF13808">
    <property type="entry name" value="DDE_Tnp_1_assoc"/>
    <property type="match status" value="1"/>
</dbReference>
<evidence type="ECO:0000313" key="3">
    <source>
        <dbReference type="EMBL" id="QFQ97382.1"/>
    </source>
</evidence>
<name>A0A5P8K3M2_9ACTN</name>
<protein>
    <submittedName>
        <fullName evidence="3">ISAs1 family transposase</fullName>
    </submittedName>
</protein>
<gene>
    <name evidence="3" type="ORF">F9278_15530</name>
</gene>
<dbReference type="EMBL" id="CP045096">
    <property type="protein sequence ID" value="QFQ97382.1"/>
    <property type="molecule type" value="Genomic_DNA"/>
</dbReference>
<evidence type="ECO:0000313" key="4">
    <source>
        <dbReference type="Proteomes" id="UP000327294"/>
    </source>
</evidence>
<keyword evidence="4" id="KW-1185">Reference proteome</keyword>
<dbReference type="PANTHER" id="PTHR30298:SF0">
    <property type="entry name" value="PROTEIN YBFL-RELATED"/>
    <property type="match status" value="1"/>
</dbReference>
<dbReference type="AlphaFoldDB" id="A0A5P8K3M2"/>
<proteinExistence type="predicted"/>